<keyword evidence="4" id="KW-1185">Reference proteome</keyword>
<evidence type="ECO:0000313" key="3">
    <source>
        <dbReference type="EMBL" id="KAK4426357.1"/>
    </source>
</evidence>
<accession>A0AAE1YAE3</accession>
<dbReference type="PANTHER" id="PTHR47584:SF14">
    <property type="entry name" value="L10-INTERACTING MYB DOMAIN-CONTAINING PROTEIN-LIKE"/>
    <property type="match status" value="1"/>
</dbReference>
<sequence>MSGRVVNSTASAATSGTWLNDEGQQKRGDAIHAIDMGRRAGADSSDHFSGSLANKVAGKVFLHASVDEGSGRGLHQLPHMASGPWIQAVKKGIEFYTTWLDFLRQRYEAFERLLKDPGFDWNPQTNRVIGSKETWDKLFRECPFAKAYWWLRERRYEQLRSIFEGDETERVFCGEEERDGTSGAEGDVLFLGYKDPDEEPHEVVDLGSSETDEEYFFTFPVQS</sequence>
<dbReference type="InterPro" id="IPR045026">
    <property type="entry name" value="LIMYB"/>
</dbReference>
<protein>
    <recommendedName>
        <fullName evidence="2">Myb/SANT-like domain-containing protein</fullName>
    </recommendedName>
</protein>
<reference evidence="3" key="2">
    <citation type="journal article" date="2024" name="Plant">
        <title>Genomic evolution and insights into agronomic trait innovations of Sesamum species.</title>
        <authorList>
            <person name="Miao H."/>
            <person name="Wang L."/>
            <person name="Qu L."/>
            <person name="Liu H."/>
            <person name="Sun Y."/>
            <person name="Le M."/>
            <person name="Wang Q."/>
            <person name="Wei S."/>
            <person name="Zheng Y."/>
            <person name="Lin W."/>
            <person name="Duan Y."/>
            <person name="Cao H."/>
            <person name="Xiong S."/>
            <person name="Wang X."/>
            <person name="Wei L."/>
            <person name="Li C."/>
            <person name="Ma Q."/>
            <person name="Ju M."/>
            <person name="Zhao R."/>
            <person name="Li G."/>
            <person name="Mu C."/>
            <person name="Tian Q."/>
            <person name="Mei H."/>
            <person name="Zhang T."/>
            <person name="Gao T."/>
            <person name="Zhang H."/>
        </authorList>
    </citation>
    <scope>NUCLEOTIDE SEQUENCE</scope>
    <source>
        <strain evidence="3">3651</strain>
    </source>
</reference>
<name>A0AAE1YAE3_9LAMI</name>
<feature type="compositionally biased region" description="Polar residues" evidence="1">
    <location>
        <begin position="1"/>
        <end position="18"/>
    </location>
</feature>
<dbReference type="AlphaFoldDB" id="A0AAE1YAE3"/>
<organism evidence="3 4">
    <name type="scientific">Sesamum alatum</name>
    <dbReference type="NCBI Taxonomy" id="300844"/>
    <lineage>
        <taxon>Eukaryota</taxon>
        <taxon>Viridiplantae</taxon>
        <taxon>Streptophyta</taxon>
        <taxon>Embryophyta</taxon>
        <taxon>Tracheophyta</taxon>
        <taxon>Spermatophyta</taxon>
        <taxon>Magnoliopsida</taxon>
        <taxon>eudicotyledons</taxon>
        <taxon>Gunneridae</taxon>
        <taxon>Pentapetalae</taxon>
        <taxon>asterids</taxon>
        <taxon>lamiids</taxon>
        <taxon>Lamiales</taxon>
        <taxon>Pedaliaceae</taxon>
        <taxon>Sesamum</taxon>
    </lineage>
</organism>
<evidence type="ECO:0000256" key="1">
    <source>
        <dbReference type="SAM" id="MobiDB-lite"/>
    </source>
</evidence>
<evidence type="ECO:0000259" key="2">
    <source>
        <dbReference type="Pfam" id="PF12776"/>
    </source>
</evidence>
<dbReference type="Pfam" id="PF12776">
    <property type="entry name" value="Myb_DNA-bind_3"/>
    <property type="match status" value="1"/>
</dbReference>
<proteinExistence type="predicted"/>
<dbReference type="EMBL" id="JACGWO010000005">
    <property type="protein sequence ID" value="KAK4426357.1"/>
    <property type="molecule type" value="Genomic_DNA"/>
</dbReference>
<dbReference type="InterPro" id="IPR024752">
    <property type="entry name" value="Myb/SANT-like_dom"/>
</dbReference>
<dbReference type="PANTHER" id="PTHR47584">
    <property type="match status" value="1"/>
</dbReference>
<comment type="caution">
    <text evidence="3">The sequence shown here is derived from an EMBL/GenBank/DDBJ whole genome shotgun (WGS) entry which is preliminary data.</text>
</comment>
<feature type="region of interest" description="Disordered" evidence="1">
    <location>
        <begin position="1"/>
        <end position="25"/>
    </location>
</feature>
<evidence type="ECO:0000313" key="4">
    <source>
        <dbReference type="Proteomes" id="UP001293254"/>
    </source>
</evidence>
<reference evidence="3" key="1">
    <citation type="submission" date="2020-06" db="EMBL/GenBank/DDBJ databases">
        <authorList>
            <person name="Li T."/>
            <person name="Hu X."/>
            <person name="Zhang T."/>
            <person name="Song X."/>
            <person name="Zhang H."/>
            <person name="Dai N."/>
            <person name="Sheng W."/>
            <person name="Hou X."/>
            <person name="Wei L."/>
        </authorList>
    </citation>
    <scope>NUCLEOTIDE SEQUENCE</scope>
    <source>
        <strain evidence="3">3651</strain>
        <tissue evidence="3">Leaf</tissue>
    </source>
</reference>
<feature type="domain" description="Myb/SANT-like" evidence="2">
    <location>
        <begin position="101"/>
        <end position="137"/>
    </location>
</feature>
<dbReference type="Proteomes" id="UP001293254">
    <property type="component" value="Unassembled WGS sequence"/>
</dbReference>
<gene>
    <name evidence="3" type="ORF">Salat_1404300</name>
</gene>